<keyword evidence="1" id="KW-1133">Transmembrane helix</keyword>
<dbReference type="KEGG" id="pca:Pcar_1711"/>
<proteinExistence type="predicted"/>
<sequence length="173" mass="19452">MNGINQALKVVVIVLLGVLVIPLNSDADRMRGGSGYHMMGSGMMSQLTAEEQKTVNDLVQKYHGPMMELKKQLFAKRAELNAVMAQEKFDAKKARSLSKEISALQSKFMDQHAEMFIEMREKGVSYYGTCMSGGRMGHGMMMNDGMMGRGMMMDGRMMDSDMMNQNRMQPEQE</sequence>
<dbReference type="EMBL" id="CP000142">
    <property type="protein sequence ID" value="ABA88954.1"/>
    <property type="molecule type" value="Genomic_DNA"/>
</dbReference>
<dbReference type="Pfam" id="PF13801">
    <property type="entry name" value="Metal_resist"/>
    <property type="match status" value="1"/>
</dbReference>
<dbReference type="InterPro" id="IPR025961">
    <property type="entry name" value="Metal_resist"/>
</dbReference>
<gene>
    <name evidence="2" type="ordered locus">Pcar_1711</name>
</gene>
<reference evidence="2 3" key="2">
    <citation type="journal article" date="2012" name="BMC Genomics">
        <title>The genome of Pelobacter carbinolicus reveals surprising metabolic capabilities and physiological features.</title>
        <authorList>
            <person name="Aklujkar M."/>
            <person name="Haveman S.A."/>
            <person name="Didonato R.Jr."/>
            <person name="Chertkov O."/>
            <person name="Han C.S."/>
            <person name="Land M.L."/>
            <person name="Brown P."/>
            <person name="Lovley D.R."/>
        </authorList>
    </citation>
    <scope>NUCLEOTIDE SEQUENCE [LARGE SCALE GENOMIC DNA]</scope>
    <source>
        <strain evidence="3">DSM 2380 / NBRC 103641 / GraBd1</strain>
    </source>
</reference>
<feature type="transmembrane region" description="Helical" evidence="1">
    <location>
        <begin position="6"/>
        <end position="23"/>
    </location>
</feature>
<dbReference type="OrthoDB" id="5460979at2"/>
<name>Q3A3V3_SYNC1</name>
<keyword evidence="3" id="KW-1185">Reference proteome</keyword>
<protein>
    <recommendedName>
        <fullName evidence="4">Zinc resistance-associated protein</fullName>
    </recommendedName>
</protein>
<keyword evidence="1" id="KW-0472">Membrane</keyword>
<dbReference type="AlphaFoldDB" id="Q3A3V3"/>
<dbReference type="HOGENOM" id="CLU_1546168_0_0_7"/>
<evidence type="ECO:0000313" key="2">
    <source>
        <dbReference type="EMBL" id="ABA88954.1"/>
    </source>
</evidence>
<evidence type="ECO:0000256" key="1">
    <source>
        <dbReference type="SAM" id="Phobius"/>
    </source>
</evidence>
<organism evidence="2 3">
    <name type="scientific">Syntrophotalea carbinolica (strain DSM 2380 / NBRC 103641 / GraBd1)</name>
    <name type="common">Pelobacter carbinolicus</name>
    <dbReference type="NCBI Taxonomy" id="338963"/>
    <lineage>
        <taxon>Bacteria</taxon>
        <taxon>Pseudomonadati</taxon>
        <taxon>Thermodesulfobacteriota</taxon>
        <taxon>Desulfuromonadia</taxon>
        <taxon>Desulfuromonadales</taxon>
        <taxon>Syntrophotaleaceae</taxon>
        <taxon>Syntrophotalea</taxon>
    </lineage>
</organism>
<dbReference type="Proteomes" id="UP000002534">
    <property type="component" value="Chromosome"/>
</dbReference>
<evidence type="ECO:0008006" key="4">
    <source>
        <dbReference type="Google" id="ProtNLM"/>
    </source>
</evidence>
<dbReference type="STRING" id="338963.Pcar_1711"/>
<dbReference type="RefSeq" id="WP_011341445.1">
    <property type="nucleotide sequence ID" value="NC_007498.2"/>
</dbReference>
<dbReference type="Gene3D" id="1.20.120.1490">
    <property type="match status" value="1"/>
</dbReference>
<accession>Q3A3V3</accession>
<keyword evidence="1" id="KW-0812">Transmembrane</keyword>
<evidence type="ECO:0000313" key="3">
    <source>
        <dbReference type="Proteomes" id="UP000002534"/>
    </source>
</evidence>
<reference evidence="3" key="1">
    <citation type="submission" date="2005-10" db="EMBL/GenBank/DDBJ databases">
        <title>Complete sequence of Pelobacter carbinolicus DSM 2380.</title>
        <authorList>
            <person name="Copeland A."/>
            <person name="Lucas S."/>
            <person name="Lapidus A."/>
            <person name="Barry K."/>
            <person name="Detter J.C."/>
            <person name="Glavina T."/>
            <person name="Hammon N."/>
            <person name="Israni S."/>
            <person name="Pitluck S."/>
            <person name="Chertkov O."/>
            <person name="Schmutz J."/>
            <person name="Larimer F."/>
            <person name="Land M."/>
            <person name="Kyrpides N."/>
            <person name="Ivanova N."/>
            <person name="Richardson P."/>
        </authorList>
    </citation>
    <scope>NUCLEOTIDE SEQUENCE [LARGE SCALE GENOMIC DNA]</scope>
    <source>
        <strain evidence="3">DSM 2380 / NBRC 103641 / GraBd1</strain>
    </source>
</reference>